<accession>A0ABV4NYU9</accession>
<evidence type="ECO:0008006" key="4">
    <source>
        <dbReference type="Google" id="ProtNLM"/>
    </source>
</evidence>
<gene>
    <name evidence="2" type="ORF">ACCI49_09660</name>
</gene>
<keyword evidence="1" id="KW-0175">Coiled coil</keyword>
<dbReference type="EMBL" id="JBGMEK010000017">
    <property type="protein sequence ID" value="MFA0811184.1"/>
    <property type="molecule type" value="Genomic_DNA"/>
</dbReference>
<sequence length="80" mass="9295">MSLKLLNKQIKQCRHDAEKQRRSLLRLIDLQQREANQRLQAIPLPAILGLAFAAGFIAEKLWQLPRTSQMIQLMLALRTF</sequence>
<feature type="coiled-coil region" evidence="1">
    <location>
        <begin position="3"/>
        <end position="34"/>
    </location>
</feature>
<proteinExistence type="predicted"/>
<reference evidence="2 3" key="1">
    <citation type="submission" date="2024-08" db="EMBL/GenBank/DDBJ databases">
        <authorList>
            <person name="Ishaq N."/>
        </authorList>
    </citation>
    <scope>NUCLEOTIDE SEQUENCE [LARGE SCALE GENOMIC DNA]</scope>
    <source>
        <strain evidence="2 3">DSM 18651</strain>
    </source>
</reference>
<organism evidence="2 3">
    <name type="scientific">Microbulbifer epialgicus</name>
    <dbReference type="NCBI Taxonomy" id="393907"/>
    <lineage>
        <taxon>Bacteria</taxon>
        <taxon>Pseudomonadati</taxon>
        <taxon>Pseudomonadota</taxon>
        <taxon>Gammaproteobacteria</taxon>
        <taxon>Cellvibrionales</taxon>
        <taxon>Microbulbiferaceae</taxon>
        <taxon>Microbulbifer</taxon>
    </lineage>
</organism>
<evidence type="ECO:0000256" key="1">
    <source>
        <dbReference type="SAM" id="Coils"/>
    </source>
</evidence>
<keyword evidence="3" id="KW-1185">Reference proteome</keyword>
<dbReference type="Proteomes" id="UP001569428">
    <property type="component" value="Unassembled WGS sequence"/>
</dbReference>
<evidence type="ECO:0000313" key="2">
    <source>
        <dbReference type="EMBL" id="MFA0811184.1"/>
    </source>
</evidence>
<name>A0ABV4NYU9_9GAMM</name>
<comment type="caution">
    <text evidence="2">The sequence shown here is derived from an EMBL/GenBank/DDBJ whole genome shotgun (WGS) entry which is preliminary data.</text>
</comment>
<evidence type="ECO:0000313" key="3">
    <source>
        <dbReference type="Proteomes" id="UP001569428"/>
    </source>
</evidence>
<protein>
    <recommendedName>
        <fullName evidence="4">YqjK-like protein</fullName>
    </recommendedName>
</protein>
<dbReference type="RefSeq" id="WP_371838752.1">
    <property type="nucleotide sequence ID" value="NZ_JBGMEK010000017.1"/>
</dbReference>